<dbReference type="GeneID" id="18914566"/>
<proteinExistence type="predicted"/>
<gene>
    <name evidence="1" type="ORF">PHACADRAFT_249111</name>
</gene>
<accession>K5WIN9</accession>
<name>K5WIN9_PHACS</name>
<evidence type="ECO:0000313" key="2">
    <source>
        <dbReference type="Proteomes" id="UP000008370"/>
    </source>
</evidence>
<protein>
    <submittedName>
        <fullName evidence="1">Uncharacterized protein</fullName>
    </submittedName>
</protein>
<evidence type="ECO:0000313" key="1">
    <source>
        <dbReference type="EMBL" id="EKM58974.1"/>
    </source>
</evidence>
<sequence>MLRAIRSKERRHEPVNEATWRVPIDGLLMHLFIHSTQEFLVKLTGYVSGQAEGNEQ</sequence>
<reference evidence="1 2" key="1">
    <citation type="journal article" date="2012" name="BMC Genomics">
        <title>Comparative genomics of the white-rot fungi, Phanerochaete carnosa and P. chrysosporium, to elucidate the genetic basis of the distinct wood types they colonize.</title>
        <authorList>
            <person name="Suzuki H."/>
            <person name="MacDonald J."/>
            <person name="Syed K."/>
            <person name="Salamov A."/>
            <person name="Hori C."/>
            <person name="Aerts A."/>
            <person name="Henrissat B."/>
            <person name="Wiebenga A."/>
            <person name="vanKuyk P.A."/>
            <person name="Barry K."/>
            <person name="Lindquist E."/>
            <person name="LaButti K."/>
            <person name="Lapidus A."/>
            <person name="Lucas S."/>
            <person name="Coutinho P."/>
            <person name="Gong Y."/>
            <person name="Samejima M."/>
            <person name="Mahadevan R."/>
            <person name="Abou-Zaid M."/>
            <person name="de Vries R.P."/>
            <person name="Igarashi K."/>
            <person name="Yadav J.S."/>
            <person name="Grigoriev I.V."/>
            <person name="Master E.R."/>
        </authorList>
    </citation>
    <scope>NUCLEOTIDE SEQUENCE [LARGE SCALE GENOMIC DNA]</scope>
    <source>
        <strain evidence="1 2">HHB-10118-sp</strain>
    </source>
</reference>
<dbReference type="RefSeq" id="XP_007391558.1">
    <property type="nucleotide sequence ID" value="XM_007391496.1"/>
</dbReference>
<dbReference type="EMBL" id="JH930469">
    <property type="protein sequence ID" value="EKM58974.1"/>
    <property type="molecule type" value="Genomic_DNA"/>
</dbReference>
<organism evidence="1 2">
    <name type="scientific">Phanerochaete carnosa (strain HHB-10118-sp)</name>
    <name type="common">White-rot fungus</name>
    <name type="synonym">Peniophora carnosa</name>
    <dbReference type="NCBI Taxonomy" id="650164"/>
    <lineage>
        <taxon>Eukaryota</taxon>
        <taxon>Fungi</taxon>
        <taxon>Dikarya</taxon>
        <taxon>Basidiomycota</taxon>
        <taxon>Agaricomycotina</taxon>
        <taxon>Agaricomycetes</taxon>
        <taxon>Polyporales</taxon>
        <taxon>Phanerochaetaceae</taxon>
        <taxon>Phanerochaete</taxon>
    </lineage>
</organism>
<dbReference type="Proteomes" id="UP000008370">
    <property type="component" value="Unassembled WGS sequence"/>
</dbReference>
<dbReference type="HOGENOM" id="CLU_3014919_0_0_1"/>
<keyword evidence="2" id="KW-1185">Reference proteome</keyword>
<dbReference type="InParanoid" id="K5WIN9"/>
<dbReference type="AlphaFoldDB" id="K5WIN9"/>
<dbReference type="KEGG" id="pco:PHACADRAFT_249111"/>